<gene>
    <name evidence="2" type="ORF">SAMN04515666_106413</name>
</gene>
<evidence type="ECO:0000313" key="3">
    <source>
        <dbReference type="Proteomes" id="UP000199664"/>
    </source>
</evidence>
<dbReference type="AlphaFoldDB" id="A0A1H7UTZ0"/>
<dbReference type="PANTHER" id="PTHR24567:SF26">
    <property type="entry name" value="REGULATORY PROTEIN YEIL"/>
    <property type="match status" value="1"/>
</dbReference>
<evidence type="ECO:0000313" key="2">
    <source>
        <dbReference type="EMBL" id="SEM00209.1"/>
    </source>
</evidence>
<evidence type="ECO:0000259" key="1">
    <source>
        <dbReference type="PROSITE" id="PS50042"/>
    </source>
</evidence>
<name>A0A1H7UTZ0_9HYPH</name>
<dbReference type="PANTHER" id="PTHR24567">
    <property type="entry name" value="CRP FAMILY TRANSCRIPTIONAL REGULATORY PROTEIN"/>
    <property type="match status" value="1"/>
</dbReference>
<dbReference type="InterPro" id="IPR014710">
    <property type="entry name" value="RmlC-like_jellyroll"/>
</dbReference>
<dbReference type="EMBL" id="FOAN01000006">
    <property type="protein sequence ID" value="SEM00209.1"/>
    <property type="molecule type" value="Genomic_DNA"/>
</dbReference>
<organism evidence="2 3">
    <name type="scientific">Bosea lupini</name>
    <dbReference type="NCBI Taxonomy" id="1036779"/>
    <lineage>
        <taxon>Bacteria</taxon>
        <taxon>Pseudomonadati</taxon>
        <taxon>Pseudomonadota</taxon>
        <taxon>Alphaproteobacteria</taxon>
        <taxon>Hyphomicrobiales</taxon>
        <taxon>Boseaceae</taxon>
        <taxon>Bosea</taxon>
    </lineage>
</organism>
<dbReference type="RefSeq" id="WP_091838059.1">
    <property type="nucleotide sequence ID" value="NZ_FOAN01000006.1"/>
</dbReference>
<dbReference type="Pfam" id="PF00027">
    <property type="entry name" value="cNMP_binding"/>
    <property type="match status" value="1"/>
</dbReference>
<proteinExistence type="predicted"/>
<sequence>MTLESDIGCLKSIPLFRGLPGPRLKLLALMGERLHFPAGTVITEEGDKPEEVYCVLEGEVELSHEAPEGPSKTFRLASGSLIGDVPLLCNQTYAARSTAKTDVVALRLPRTLFFELLDNIPEFSVALSRDLAGRLYRLADSVLHGEKTH</sequence>
<dbReference type="SMART" id="SM00100">
    <property type="entry name" value="cNMP"/>
    <property type="match status" value="1"/>
</dbReference>
<dbReference type="Gene3D" id="2.60.120.10">
    <property type="entry name" value="Jelly Rolls"/>
    <property type="match status" value="1"/>
</dbReference>
<dbReference type="InterPro" id="IPR000595">
    <property type="entry name" value="cNMP-bd_dom"/>
</dbReference>
<dbReference type="Proteomes" id="UP000199664">
    <property type="component" value="Unassembled WGS sequence"/>
</dbReference>
<dbReference type="GO" id="GO:0003700">
    <property type="term" value="F:DNA-binding transcription factor activity"/>
    <property type="evidence" value="ECO:0007669"/>
    <property type="project" value="TreeGrafter"/>
</dbReference>
<dbReference type="GO" id="GO:0005829">
    <property type="term" value="C:cytosol"/>
    <property type="evidence" value="ECO:0007669"/>
    <property type="project" value="TreeGrafter"/>
</dbReference>
<dbReference type="CDD" id="cd00038">
    <property type="entry name" value="CAP_ED"/>
    <property type="match status" value="1"/>
</dbReference>
<dbReference type="STRING" id="1036779.SAMN04515666_106413"/>
<dbReference type="InterPro" id="IPR050397">
    <property type="entry name" value="Env_Response_Regulators"/>
</dbReference>
<keyword evidence="3" id="KW-1185">Reference proteome</keyword>
<reference evidence="3" key="1">
    <citation type="submission" date="2016-10" db="EMBL/GenBank/DDBJ databases">
        <authorList>
            <person name="Varghese N."/>
            <person name="Submissions S."/>
        </authorList>
    </citation>
    <scope>NUCLEOTIDE SEQUENCE [LARGE SCALE GENOMIC DNA]</scope>
    <source>
        <strain evidence="3">LMG 26383,CCUG 61248,R- 45681</strain>
    </source>
</reference>
<accession>A0A1H7UTZ0</accession>
<dbReference type="PROSITE" id="PS50042">
    <property type="entry name" value="CNMP_BINDING_3"/>
    <property type="match status" value="1"/>
</dbReference>
<protein>
    <submittedName>
        <fullName evidence="2">Cyclic nucleotide-binding domain-containing protein</fullName>
    </submittedName>
</protein>
<dbReference type="SUPFAM" id="SSF51206">
    <property type="entry name" value="cAMP-binding domain-like"/>
    <property type="match status" value="1"/>
</dbReference>
<dbReference type="OrthoDB" id="3525895at2"/>
<feature type="domain" description="Cyclic nucleotide-binding" evidence="1">
    <location>
        <begin position="15"/>
        <end position="117"/>
    </location>
</feature>
<dbReference type="InterPro" id="IPR018490">
    <property type="entry name" value="cNMP-bd_dom_sf"/>
</dbReference>